<dbReference type="Proteomes" id="UP001280121">
    <property type="component" value="Unassembled WGS sequence"/>
</dbReference>
<gene>
    <name evidence="1" type="ORF">Ddye_028771</name>
</gene>
<accession>A0AAD9TEB3</accession>
<keyword evidence="2" id="KW-1185">Reference proteome</keyword>
<protein>
    <submittedName>
        <fullName evidence="1">Uncharacterized protein</fullName>
    </submittedName>
</protein>
<comment type="caution">
    <text evidence="1">The sequence shown here is derived from an EMBL/GenBank/DDBJ whole genome shotgun (WGS) entry which is preliminary data.</text>
</comment>
<dbReference type="AlphaFoldDB" id="A0AAD9TEB3"/>
<feature type="non-terminal residue" evidence="1">
    <location>
        <position position="125"/>
    </location>
</feature>
<evidence type="ECO:0000313" key="1">
    <source>
        <dbReference type="EMBL" id="KAK2633979.1"/>
    </source>
</evidence>
<reference evidence="1" key="1">
    <citation type="journal article" date="2023" name="Plant J.">
        <title>Genome sequences and population genomics provide insights into the demographic history, inbreeding, and mutation load of two 'living fossil' tree species of Dipteronia.</title>
        <authorList>
            <person name="Feng Y."/>
            <person name="Comes H.P."/>
            <person name="Chen J."/>
            <person name="Zhu S."/>
            <person name="Lu R."/>
            <person name="Zhang X."/>
            <person name="Li P."/>
            <person name="Qiu J."/>
            <person name="Olsen K.M."/>
            <person name="Qiu Y."/>
        </authorList>
    </citation>
    <scope>NUCLEOTIDE SEQUENCE</scope>
    <source>
        <strain evidence="1">KIB01</strain>
    </source>
</reference>
<sequence length="125" mass="14525">IEIQNSKLKENEKGFQCTQHGCSKCRKAVMTWVKRKIRFGVYNITTMDEAKHISVDESKLVLGFLRTLEGLEIEELAAALKLFSDINFYQTTSIVDVVELFQINRRIKRPVLIFLHTVTKKFSIF</sequence>
<proteinExistence type="predicted"/>
<organism evidence="1 2">
    <name type="scientific">Dipteronia dyeriana</name>
    <dbReference type="NCBI Taxonomy" id="168575"/>
    <lineage>
        <taxon>Eukaryota</taxon>
        <taxon>Viridiplantae</taxon>
        <taxon>Streptophyta</taxon>
        <taxon>Embryophyta</taxon>
        <taxon>Tracheophyta</taxon>
        <taxon>Spermatophyta</taxon>
        <taxon>Magnoliopsida</taxon>
        <taxon>eudicotyledons</taxon>
        <taxon>Gunneridae</taxon>
        <taxon>Pentapetalae</taxon>
        <taxon>rosids</taxon>
        <taxon>malvids</taxon>
        <taxon>Sapindales</taxon>
        <taxon>Sapindaceae</taxon>
        <taxon>Hippocastanoideae</taxon>
        <taxon>Acereae</taxon>
        <taxon>Dipteronia</taxon>
    </lineage>
</organism>
<name>A0AAD9TEB3_9ROSI</name>
<dbReference type="EMBL" id="JANJYI010000009">
    <property type="protein sequence ID" value="KAK2633979.1"/>
    <property type="molecule type" value="Genomic_DNA"/>
</dbReference>
<evidence type="ECO:0000313" key="2">
    <source>
        <dbReference type="Proteomes" id="UP001280121"/>
    </source>
</evidence>
<dbReference type="Gene3D" id="3.40.30.10">
    <property type="entry name" value="Glutaredoxin"/>
    <property type="match status" value="1"/>
</dbReference>